<dbReference type="EMBL" id="SNWR01000002">
    <property type="protein sequence ID" value="TDO32107.1"/>
    <property type="molecule type" value="Genomic_DNA"/>
</dbReference>
<dbReference type="AlphaFoldDB" id="A0A4R6JA38"/>
<proteinExistence type="predicted"/>
<accession>A0A4R6JA38</accession>
<organism evidence="1 2">
    <name type="scientific">Paractinoplanes brasiliensis</name>
    <dbReference type="NCBI Taxonomy" id="52695"/>
    <lineage>
        <taxon>Bacteria</taxon>
        <taxon>Bacillati</taxon>
        <taxon>Actinomycetota</taxon>
        <taxon>Actinomycetes</taxon>
        <taxon>Micromonosporales</taxon>
        <taxon>Micromonosporaceae</taxon>
        <taxon>Paractinoplanes</taxon>
    </lineage>
</organism>
<sequence length="216" mass="23338">MTQDQCVNMLWRDVFVPDSVVGSDGFTAEVGGLVEMPLALYCRYRTPVGKDDDGRPTVTFTPGDHALPDNRGVYDLVGRPVAMENTAWAAGWMLDVDGLGIYVSEAAAGPSPGFPRLGVYRETGSDPAAPVPQPGMWTRVRGQLSIAEPYETGAYEPEAELLRHAVRTWLVHRVVRLDGLPGSGRVTRGRGEDVAVVQRAGAARTTVGYLLDLEQA</sequence>
<reference evidence="1 2" key="1">
    <citation type="submission" date="2019-03" db="EMBL/GenBank/DDBJ databases">
        <title>Sequencing the genomes of 1000 actinobacteria strains.</title>
        <authorList>
            <person name="Klenk H.-P."/>
        </authorList>
    </citation>
    <scope>NUCLEOTIDE SEQUENCE [LARGE SCALE GENOMIC DNA]</scope>
    <source>
        <strain evidence="1 2">DSM 43805</strain>
    </source>
</reference>
<evidence type="ECO:0000313" key="2">
    <source>
        <dbReference type="Proteomes" id="UP000294901"/>
    </source>
</evidence>
<name>A0A4R6JA38_9ACTN</name>
<evidence type="ECO:0000313" key="1">
    <source>
        <dbReference type="EMBL" id="TDO32107.1"/>
    </source>
</evidence>
<protein>
    <submittedName>
        <fullName evidence="1">Uncharacterized protein</fullName>
    </submittedName>
</protein>
<comment type="caution">
    <text evidence="1">The sequence shown here is derived from an EMBL/GenBank/DDBJ whole genome shotgun (WGS) entry which is preliminary data.</text>
</comment>
<keyword evidence="2" id="KW-1185">Reference proteome</keyword>
<gene>
    <name evidence="1" type="ORF">C8E87_7550</name>
</gene>
<dbReference type="Proteomes" id="UP000294901">
    <property type="component" value="Unassembled WGS sequence"/>
</dbReference>